<accession>A0A0A0IER1</accession>
<evidence type="ECO:0000313" key="2">
    <source>
        <dbReference type="EMBL" id="KGM99954.1"/>
    </source>
</evidence>
<organism evidence="2 3">
    <name type="scientific">Clostridium botulinum C/D str. DC5</name>
    <dbReference type="NCBI Taxonomy" id="1443128"/>
    <lineage>
        <taxon>Bacteria</taxon>
        <taxon>Bacillati</taxon>
        <taxon>Bacillota</taxon>
        <taxon>Clostridia</taxon>
        <taxon>Eubacteriales</taxon>
        <taxon>Clostridiaceae</taxon>
        <taxon>Clostridium</taxon>
    </lineage>
</organism>
<dbReference type="CDD" id="cd00077">
    <property type="entry name" value="HDc"/>
    <property type="match status" value="1"/>
</dbReference>
<dbReference type="PANTHER" id="PTHR43155">
    <property type="entry name" value="CYCLIC DI-GMP PHOSPHODIESTERASE PA4108-RELATED"/>
    <property type="match status" value="1"/>
</dbReference>
<dbReference type="PANTHER" id="PTHR43155:SF2">
    <property type="entry name" value="CYCLIC DI-GMP PHOSPHODIESTERASE PA4108"/>
    <property type="match status" value="1"/>
</dbReference>
<reference evidence="2 3" key="1">
    <citation type="submission" date="2014-01" db="EMBL/GenBank/DDBJ databases">
        <title>Plasmidome dynamics in the species complex Clostridium novyi sensu lato converts strains of independent lineages into distinctly different pathogens.</title>
        <authorList>
            <person name="Skarin H."/>
            <person name="Segerman B."/>
        </authorList>
    </citation>
    <scope>NUCLEOTIDE SEQUENCE [LARGE SCALE GENOMIC DNA]</scope>
    <source>
        <strain evidence="2 3">DC5</strain>
    </source>
</reference>
<dbReference type="AlphaFoldDB" id="A0A0A0IER1"/>
<dbReference type="RefSeq" id="WP_039259328.1">
    <property type="nucleotide sequence ID" value="NZ_JDRY01000026.1"/>
</dbReference>
<dbReference type="Pfam" id="PF13487">
    <property type="entry name" value="HD_5"/>
    <property type="match status" value="1"/>
</dbReference>
<dbReference type="InterPro" id="IPR037522">
    <property type="entry name" value="HD_GYP_dom"/>
</dbReference>
<sequence length="352" mass="40167">MRLEFINRVNEGEILGKNIFTNDGGILLRAGIKLTDHYINKLKQLGVLYLYIQDEKLEDVDVEDSRLVKIKQVAMKSMNDIVKNIHQCNYKKTKDSLTIIEDLIDYIIEDGDVNKSLYDIKTYDNYTYVHCVDTGIMAGFLGLSLNFHEYDLKELGKGAILHDIGKTQVPLKILNKNGPLSDEEFAEIKKHPIYGKNILKKNFNISDIVLNVVEQHHERVDGTGYPYGLSENSISRHGKVACICDVYDALSSDRCYRKKIKPNEVYEFILGQSGKMFDCDIIRKFKDTFAIFPLGCCVKLSNGVEGYVVKQNKGFPDRPIIRVIYNSKTKDTIPFYEINLLKSLDITITSVV</sequence>
<dbReference type="Gene3D" id="1.10.3210.10">
    <property type="entry name" value="Hypothetical protein af1432"/>
    <property type="match status" value="1"/>
</dbReference>
<protein>
    <submittedName>
        <fullName evidence="2">HD family phosphohydrolase</fullName>
    </submittedName>
</protein>
<evidence type="ECO:0000259" key="1">
    <source>
        <dbReference type="PROSITE" id="PS51832"/>
    </source>
</evidence>
<dbReference type="PROSITE" id="PS51832">
    <property type="entry name" value="HD_GYP"/>
    <property type="match status" value="1"/>
</dbReference>
<keyword evidence="2" id="KW-0378">Hydrolase</keyword>
<dbReference type="NCBIfam" id="TIGR00277">
    <property type="entry name" value="HDIG"/>
    <property type="match status" value="1"/>
</dbReference>
<proteinExistence type="predicted"/>
<evidence type="ECO:0000313" key="3">
    <source>
        <dbReference type="Proteomes" id="UP000030014"/>
    </source>
</evidence>
<dbReference type="InterPro" id="IPR006675">
    <property type="entry name" value="HDIG_dom"/>
</dbReference>
<gene>
    <name evidence="2" type="ORF">Z955_05095</name>
</gene>
<dbReference type="EMBL" id="JDRY01000026">
    <property type="protein sequence ID" value="KGM99954.1"/>
    <property type="molecule type" value="Genomic_DNA"/>
</dbReference>
<dbReference type="InterPro" id="IPR003607">
    <property type="entry name" value="HD/PDEase_dom"/>
</dbReference>
<dbReference type="GO" id="GO:0016787">
    <property type="term" value="F:hydrolase activity"/>
    <property type="evidence" value="ECO:0007669"/>
    <property type="project" value="UniProtKB-KW"/>
</dbReference>
<dbReference type="SMART" id="SM00471">
    <property type="entry name" value="HDc"/>
    <property type="match status" value="1"/>
</dbReference>
<name>A0A0A0IER1_CLOBO</name>
<comment type="caution">
    <text evidence="2">The sequence shown here is derived from an EMBL/GenBank/DDBJ whole genome shotgun (WGS) entry which is preliminary data.</text>
</comment>
<dbReference type="SUPFAM" id="SSF109604">
    <property type="entry name" value="HD-domain/PDEase-like"/>
    <property type="match status" value="1"/>
</dbReference>
<dbReference type="Proteomes" id="UP000030014">
    <property type="component" value="Unassembled WGS sequence"/>
</dbReference>
<feature type="domain" description="HD-GYP" evidence="1">
    <location>
        <begin position="105"/>
        <end position="301"/>
    </location>
</feature>